<keyword evidence="13 21" id="KW-0472">Membrane</keyword>
<evidence type="ECO:0000256" key="2">
    <source>
        <dbReference type="ARBA" id="ARBA00004394"/>
    </source>
</evidence>
<reference evidence="23 24" key="1">
    <citation type="submission" date="2024-04" db="EMBL/GenBank/DDBJ databases">
        <authorList>
            <person name="Rising A."/>
            <person name="Reimegard J."/>
            <person name="Sonavane S."/>
            <person name="Akerstrom W."/>
            <person name="Nylinder S."/>
            <person name="Hedman E."/>
            <person name="Kallberg Y."/>
        </authorList>
    </citation>
    <scope>NUCLEOTIDE SEQUENCE [LARGE SCALE GENOMIC DNA]</scope>
</reference>
<keyword evidence="17" id="KW-0968">Cytoplasmic vesicle</keyword>
<evidence type="ECO:0000313" key="24">
    <source>
        <dbReference type="Proteomes" id="UP001497382"/>
    </source>
</evidence>
<evidence type="ECO:0000256" key="7">
    <source>
        <dbReference type="ARBA" id="ARBA00022824"/>
    </source>
</evidence>
<evidence type="ECO:0000256" key="11">
    <source>
        <dbReference type="ARBA" id="ARBA00023098"/>
    </source>
</evidence>
<keyword evidence="14" id="KW-0010">Activator</keyword>
<dbReference type="Gene3D" id="4.10.280.10">
    <property type="entry name" value="Helix-loop-helix DNA-binding domain"/>
    <property type="match status" value="1"/>
</dbReference>
<comment type="caution">
    <text evidence="23">The sequence shown here is derived from an EMBL/GenBank/DDBJ whole genome shotgun (WGS) entry which is preliminary data.</text>
</comment>
<keyword evidence="19" id="KW-0175">Coiled coil</keyword>
<dbReference type="GO" id="GO:0000978">
    <property type="term" value="F:RNA polymerase II cis-regulatory region sequence-specific DNA binding"/>
    <property type="evidence" value="ECO:0007669"/>
    <property type="project" value="TreeGrafter"/>
</dbReference>
<dbReference type="GO" id="GO:0012507">
    <property type="term" value="C:ER to Golgi transport vesicle membrane"/>
    <property type="evidence" value="ECO:0007669"/>
    <property type="project" value="UniProtKB-SubCell"/>
</dbReference>
<dbReference type="CDD" id="cd18921">
    <property type="entry name" value="bHLHzip_SREBP1"/>
    <property type="match status" value="1"/>
</dbReference>
<feature type="domain" description="BHLH" evidence="22">
    <location>
        <begin position="291"/>
        <end position="341"/>
    </location>
</feature>
<sequence length="1097" mass="123243">MEGEMPSDVDEMLNFMYAENGHVGNLFDSDVLLEPMDLNSNAKISDIDQDLVLDLFQDMEAAGMQDDSKLYDSPQHALHLDSSNLNTLSILNQQTIPTLKTQPLENIQLKFEPQLIQTQAEAVSLPTSINLMQYTITPNPQPTIAPQPVRKLVVQPSTQKKRLLPSNDASLTSDIIKLLKERENNNNQLLLQQLSQMPQQKVQQLLLQAQLLKGASEKKIVTYTTAQPIVTATLSPSSQCIASVPSTPIQTVVAAQNGTILTTGIPVILDADKLPINRHVISSKPPIIKGEKKNAHNAIERRYRSSINDKIIELKNIIVGTEAKLNKSAVLRKAIDYIRFLQNANAKLKQENLALKMASQKHRIEDLLDKKPSIPPSIADYTPPTSDISSPERSPTNSVVDTYYSDQDSPQFSGSCDTPNLGPYSITLDKDDSNDSFSNRGMLDHSRVLLCVFMCAFMVFNPVSFLMKTGLQNFGRTDSAAYTGRTILADEVGSEGKWTKYLLSSAVTWILNVIFIAICLLKLFVYGDPVLKKDSGNYTMFWRHRKQADLSFQEEDYPNSVSHLKLCLTALGRPFPCSSIELVIGVVWQFIRQISHFTGIQKAINAVLVPKGHSLLMESSRDAALVYQKLQQLHLLGHLSESKLERVYLSLNALNLGEEAKSLIPIEEMAELYLISAMSFISCFPRKLYFVTWYLLKKARRVYISNNAMIPPTLRWLFDPMGQTFFRNGNWDYSREGTVFSSVPNSMNPLCFASRGFREFLLEKIALTIISPSMELDENIEYKRSYSTGLVISNCIQLLKDSCYVTESSHFSSALLSSKPVSLRQEDRVTFWWASVMAVALAWLLGEEDKAEKLYQDVEDFPKELMNLNHPLPSAVLYSFRARKCCFNPTAMPGPTLRLCDKAGTLVKDSLNYSLYQMPPPLVQAFQVLSIDWCLSTRKHVFENNKVDSNSSEVYGVSEGYREDLRCLRRLLHHIPEIHSKVNLYEITLRLMAGANPVKTQQMLDRSLRRRNRFASVICTKGSNGEGGHPSERDQAEALMLACNHLPESIICHPREKECMLSEAASILQRLSDKTKLERCHKMMVAAGSVFIGQSGA</sequence>
<accession>A0AAV2AD17</accession>
<keyword evidence="7" id="KW-0256">Endoplasmic reticulum</keyword>
<dbReference type="FunFam" id="4.10.280.10:FF:000016">
    <property type="entry name" value="Sterol regulatory element-binding transcription factor 1"/>
    <property type="match status" value="1"/>
</dbReference>
<dbReference type="GO" id="GO:0005634">
    <property type="term" value="C:nucleus"/>
    <property type="evidence" value="ECO:0007669"/>
    <property type="project" value="UniProtKB-SubCell"/>
</dbReference>
<evidence type="ECO:0000256" key="17">
    <source>
        <dbReference type="ARBA" id="ARBA00023329"/>
    </source>
</evidence>
<keyword evidence="15" id="KW-0804">Transcription</keyword>
<evidence type="ECO:0000256" key="19">
    <source>
        <dbReference type="SAM" id="Coils"/>
    </source>
</evidence>
<dbReference type="Proteomes" id="UP001497382">
    <property type="component" value="Unassembled WGS sequence"/>
</dbReference>
<dbReference type="GO" id="GO:0000139">
    <property type="term" value="C:Golgi membrane"/>
    <property type="evidence" value="ECO:0007669"/>
    <property type="project" value="UniProtKB-SubCell"/>
</dbReference>
<keyword evidence="16" id="KW-0539">Nucleus</keyword>
<proteinExistence type="inferred from homology"/>
<dbReference type="GO" id="GO:0000981">
    <property type="term" value="F:DNA-binding transcription factor activity, RNA polymerase II-specific"/>
    <property type="evidence" value="ECO:0007669"/>
    <property type="project" value="TreeGrafter"/>
</dbReference>
<evidence type="ECO:0000256" key="4">
    <source>
        <dbReference type="ARBA" id="ARBA00004557"/>
    </source>
</evidence>
<evidence type="ECO:0000256" key="6">
    <source>
        <dbReference type="ARBA" id="ARBA00022692"/>
    </source>
</evidence>
<evidence type="ECO:0000256" key="13">
    <source>
        <dbReference type="ARBA" id="ARBA00023136"/>
    </source>
</evidence>
<organism evidence="23 24">
    <name type="scientific">Larinioides sclopetarius</name>
    <dbReference type="NCBI Taxonomy" id="280406"/>
    <lineage>
        <taxon>Eukaryota</taxon>
        <taxon>Metazoa</taxon>
        <taxon>Ecdysozoa</taxon>
        <taxon>Arthropoda</taxon>
        <taxon>Chelicerata</taxon>
        <taxon>Arachnida</taxon>
        <taxon>Araneae</taxon>
        <taxon>Araneomorphae</taxon>
        <taxon>Entelegynae</taxon>
        <taxon>Araneoidea</taxon>
        <taxon>Araneidae</taxon>
        <taxon>Larinioides</taxon>
    </lineage>
</organism>
<comment type="similarity">
    <text evidence="18">Belongs to the SREBP family.</text>
</comment>
<dbReference type="SMART" id="SM00353">
    <property type="entry name" value="HLH"/>
    <property type="match status" value="1"/>
</dbReference>
<keyword evidence="8 21" id="KW-1133">Transmembrane helix</keyword>
<evidence type="ECO:0000259" key="22">
    <source>
        <dbReference type="PROSITE" id="PS50888"/>
    </source>
</evidence>
<dbReference type="Pfam" id="PF00010">
    <property type="entry name" value="HLH"/>
    <property type="match status" value="1"/>
</dbReference>
<evidence type="ECO:0000256" key="10">
    <source>
        <dbReference type="ARBA" id="ARBA00023034"/>
    </source>
</evidence>
<name>A0AAV2AD17_9ARAC</name>
<feature type="compositionally biased region" description="Polar residues" evidence="20">
    <location>
        <begin position="383"/>
        <end position="401"/>
    </location>
</feature>
<gene>
    <name evidence="23" type="ORF">LARSCL_LOCUS11820</name>
</gene>
<dbReference type="GO" id="GO:0008203">
    <property type="term" value="P:cholesterol metabolic process"/>
    <property type="evidence" value="ECO:0007669"/>
    <property type="project" value="UniProtKB-KW"/>
</dbReference>
<evidence type="ECO:0000256" key="3">
    <source>
        <dbReference type="ARBA" id="ARBA00004477"/>
    </source>
</evidence>
<keyword evidence="5" id="KW-1207">Sterol metabolism</keyword>
<evidence type="ECO:0000313" key="23">
    <source>
        <dbReference type="EMBL" id="CAL1281863.1"/>
    </source>
</evidence>
<keyword evidence="9" id="KW-0805">Transcription regulation</keyword>
<dbReference type="PANTHER" id="PTHR46062:SF1">
    <property type="entry name" value="LP12374P"/>
    <property type="match status" value="1"/>
</dbReference>
<evidence type="ECO:0000256" key="9">
    <source>
        <dbReference type="ARBA" id="ARBA00023015"/>
    </source>
</evidence>
<keyword evidence="6 21" id="KW-0812">Transmembrane</keyword>
<evidence type="ECO:0000256" key="12">
    <source>
        <dbReference type="ARBA" id="ARBA00023125"/>
    </source>
</evidence>
<feature type="coiled-coil region" evidence="19">
    <location>
        <begin position="331"/>
        <end position="361"/>
    </location>
</feature>
<dbReference type="GO" id="GO:0005789">
    <property type="term" value="C:endoplasmic reticulum membrane"/>
    <property type="evidence" value="ECO:0007669"/>
    <property type="project" value="UniProtKB-SubCell"/>
</dbReference>
<keyword evidence="5" id="KW-0753">Steroid metabolism</keyword>
<dbReference type="InterPro" id="IPR036638">
    <property type="entry name" value="HLH_DNA-bd_sf"/>
</dbReference>
<evidence type="ECO:0000256" key="5">
    <source>
        <dbReference type="ARBA" id="ARBA00022548"/>
    </source>
</evidence>
<feature type="region of interest" description="Disordered" evidence="20">
    <location>
        <begin position="369"/>
        <end position="401"/>
    </location>
</feature>
<feature type="transmembrane region" description="Helical" evidence="21">
    <location>
        <begin position="448"/>
        <end position="467"/>
    </location>
</feature>
<protein>
    <recommendedName>
        <fullName evidence="22">BHLH domain-containing protein</fullName>
    </recommendedName>
</protein>
<dbReference type="EMBL" id="CAXIEN010000150">
    <property type="protein sequence ID" value="CAL1281863.1"/>
    <property type="molecule type" value="Genomic_DNA"/>
</dbReference>
<dbReference type="SUPFAM" id="SSF47459">
    <property type="entry name" value="HLH, helix-loop-helix DNA-binding domain"/>
    <property type="match status" value="1"/>
</dbReference>
<feature type="transmembrane region" description="Helical" evidence="21">
    <location>
        <begin position="501"/>
        <end position="525"/>
    </location>
</feature>
<evidence type="ECO:0000256" key="18">
    <source>
        <dbReference type="ARBA" id="ARBA00038460"/>
    </source>
</evidence>
<dbReference type="PROSITE" id="PS50888">
    <property type="entry name" value="BHLH"/>
    <property type="match status" value="1"/>
</dbReference>
<evidence type="ECO:0000256" key="20">
    <source>
        <dbReference type="SAM" id="MobiDB-lite"/>
    </source>
</evidence>
<evidence type="ECO:0000256" key="8">
    <source>
        <dbReference type="ARBA" id="ARBA00022989"/>
    </source>
</evidence>
<evidence type="ECO:0000256" key="16">
    <source>
        <dbReference type="ARBA" id="ARBA00023242"/>
    </source>
</evidence>
<keyword evidence="12" id="KW-0238">DNA-binding</keyword>
<dbReference type="GO" id="GO:0046983">
    <property type="term" value="F:protein dimerization activity"/>
    <property type="evidence" value="ECO:0007669"/>
    <property type="project" value="InterPro"/>
</dbReference>
<keyword evidence="24" id="KW-1185">Reference proteome</keyword>
<keyword evidence="5" id="KW-0153">Cholesterol metabolism</keyword>
<dbReference type="AlphaFoldDB" id="A0AAV2AD17"/>
<evidence type="ECO:0000256" key="14">
    <source>
        <dbReference type="ARBA" id="ARBA00023159"/>
    </source>
</evidence>
<comment type="subcellular location">
    <subcellularLocation>
        <location evidence="4">Cytoplasmic vesicle</location>
        <location evidence="4">COPII-coated vesicle membrane</location>
        <topology evidence="4">Multi-pass membrane protein</topology>
    </subcellularLocation>
    <subcellularLocation>
        <location evidence="3">Endoplasmic reticulum membrane</location>
        <topology evidence="3">Multi-pass membrane protein</topology>
    </subcellularLocation>
    <subcellularLocation>
        <location evidence="2">Golgi apparatus membrane</location>
    </subcellularLocation>
    <subcellularLocation>
        <location evidence="1">Nucleus</location>
    </subcellularLocation>
</comment>
<dbReference type="PANTHER" id="PTHR46062">
    <property type="entry name" value="STEROL REGULATORY ELEMENT-BINDING PROTEIN"/>
    <property type="match status" value="1"/>
</dbReference>
<keyword evidence="11" id="KW-0443">Lipid metabolism</keyword>
<evidence type="ECO:0000256" key="21">
    <source>
        <dbReference type="SAM" id="Phobius"/>
    </source>
</evidence>
<dbReference type="InterPro" id="IPR011598">
    <property type="entry name" value="bHLH_dom"/>
</dbReference>
<keyword evidence="10" id="KW-0333">Golgi apparatus</keyword>
<evidence type="ECO:0000256" key="15">
    <source>
        <dbReference type="ARBA" id="ARBA00023163"/>
    </source>
</evidence>
<evidence type="ECO:0000256" key="1">
    <source>
        <dbReference type="ARBA" id="ARBA00004123"/>
    </source>
</evidence>